<feature type="transmembrane region" description="Helical" evidence="6">
    <location>
        <begin position="203"/>
        <end position="221"/>
    </location>
</feature>
<evidence type="ECO:0000256" key="2">
    <source>
        <dbReference type="ARBA" id="ARBA00022475"/>
    </source>
</evidence>
<reference evidence="8 9" key="1">
    <citation type="submission" date="2023-06" db="EMBL/GenBank/DDBJ databases">
        <title>Rock-solubilizing bacteria, Microbacterium invictum, promotes re-establishment of vegetation in rocky wasteland by accelerating rock bio-weathering and reshaping soil bacterial community.</title>
        <authorList>
            <person name="Liu C."/>
        </authorList>
    </citation>
    <scope>NUCLEOTIDE SEQUENCE [LARGE SCALE GENOMIC DNA]</scope>
    <source>
        <strain evidence="8 9">X-18</strain>
    </source>
</reference>
<keyword evidence="9" id="KW-1185">Reference proteome</keyword>
<dbReference type="InterPro" id="IPR003838">
    <property type="entry name" value="ABC3_permease_C"/>
</dbReference>
<feature type="transmembrane region" description="Helical" evidence="6">
    <location>
        <begin position="124"/>
        <end position="154"/>
    </location>
</feature>
<dbReference type="Proteomes" id="UP001324533">
    <property type="component" value="Chromosome"/>
</dbReference>
<feature type="transmembrane region" description="Helical" evidence="6">
    <location>
        <begin position="757"/>
        <end position="778"/>
    </location>
</feature>
<evidence type="ECO:0000256" key="5">
    <source>
        <dbReference type="ARBA" id="ARBA00023136"/>
    </source>
</evidence>
<feature type="transmembrane region" description="Helical" evidence="6">
    <location>
        <begin position="287"/>
        <end position="311"/>
    </location>
</feature>
<feature type="transmembrane region" description="Helical" evidence="6">
    <location>
        <begin position="662"/>
        <end position="687"/>
    </location>
</feature>
<evidence type="ECO:0000313" key="8">
    <source>
        <dbReference type="EMBL" id="WQB70066.1"/>
    </source>
</evidence>
<name>A0ABZ0VBL1_9MICO</name>
<feature type="transmembrane region" description="Helical" evidence="6">
    <location>
        <begin position="21"/>
        <end position="44"/>
    </location>
</feature>
<keyword evidence="2" id="KW-1003">Cell membrane</keyword>
<sequence length="797" mass="77847">MADRHALVTTRLVLRRTRARAGYLLALSATVAVAVATLLLILVVTGDAAPLARAAAPAGTPEDEVETAVALGAASLASALPALILTVAVVAGAAVAQLGRLLAASREHETDTARARGLSRGQALALHVGEGLAVTAAGTIGGAALAAGLALPIAGTDAAAAALSPAAVAVLVGAGALVAVVLGVVLVVALARRSVSSRRGARATTIVAVALVVVAAVIGLWQLGFARAGGFDPVVALTPPVVLLAAALAVLAVFGAFARLAALPALRARGWQSALGRRQVARRLPHSAVAVLLVALTVAQAILAGAFAGTWTAAATNSAALRVGADLRVDLAPQSASPADLVATAGLDGVDEAAGAVTDVLELGDDEVDLVALPATLAAEVMTDAGGAADPSALVAAVTGGDADGVVRAAPVPLGGTATGLSLALTAEWTGADVSGSLQPLAVLLDARGTPVAQPLTLSAIAPDRVVAEAELPEGTAPWSLAALVMRVGPTPGAPTGTVTVAEVEAIGGDVLDLAGSATFGDGEREQVVWLADGQERGAADPQVQALRVAVSEAFAARFGVAEGDRLDYRVAGTGRRGEVLVASVVGAIPGAARADAVFAVTDDLLVASLQRGTSFASPGSVWAAGRPDSDAALSAALGDRAVRIAAPGVADRMVGVLVPGWGVAAGGAAVLALIATLAIVQSLALARGPELAVLRALGVTAGRQARLRAGELAAILGGAVLLGAVAGAAVALVLAAPLVRATTPGILPAALALQPAWLPIAGVVAALVAGLALLVVGASLGVRRAARAAVVGEEAR</sequence>
<feature type="transmembrane region" description="Helical" evidence="6">
    <location>
        <begin position="79"/>
        <end position="103"/>
    </location>
</feature>
<dbReference type="EMBL" id="CP139779">
    <property type="protein sequence ID" value="WQB70066.1"/>
    <property type="molecule type" value="Genomic_DNA"/>
</dbReference>
<protein>
    <submittedName>
        <fullName evidence="8">FtsX-like permease family protein</fullName>
    </submittedName>
</protein>
<organism evidence="8 9">
    <name type="scientific">Microbacterium invictum</name>
    <dbReference type="NCBI Taxonomy" id="515415"/>
    <lineage>
        <taxon>Bacteria</taxon>
        <taxon>Bacillati</taxon>
        <taxon>Actinomycetota</taxon>
        <taxon>Actinomycetes</taxon>
        <taxon>Micrococcales</taxon>
        <taxon>Microbacteriaceae</taxon>
        <taxon>Microbacterium</taxon>
    </lineage>
</organism>
<keyword evidence="4 6" id="KW-1133">Transmembrane helix</keyword>
<evidence type="ECO:0000313" key="9">
    <source>
        <dbReference type="Proteomes" id="UP001324533"/>
    </source>
</evidence>
<gene>
    <name evidence="8" type="ORF">T9R20_15415</name>
</gene>
<keyword evidence="3 6" id="KW-0812">Transmembrane</keyword>
<dbReference type="RefSeq" id="WP_322410213.1">
    <property type="nucleotide sequence ID" value="NZ_CP139779.1"/>
</dbReference>
<feature type="transmembrane region" description="Helical" evidence="6">
    <location>
        <begin position="241"/>
        <end position="266"/>
    </location>
</feature>
<comment type="subcellular location">
    <subcellularLocation>
        <location evidence="1">Cell membrane</location>
        <topology evidence="1">Multi-pass membrane protein</topology>
    </subcellularLocation>
</comment>
<feature type="transmembrane region" description="Helical" evidence="6">
    <location>
        <begin position="166"/>
        <end position="191"/>
    </location>
</feature>
<evidence type="ECO:0000256" key="4">
    <source>
        <dbReference type="ARBA" id="ARBA00022989"/>
    </source>
</evidence>
<evidence type="ECO:0000256" key="3">
    <source>
        <dbReference type="ARBA" id="ARBA00022692"/>
    </source>
</evidence>
<feature type="domain" description="ABC3 transporter permease C-terminal" evidence="7">
    <location>
        <begin position="83"/>
        <end position="193"/>
    </location>
</feature>
<accession>A0ABZ0VBL1</accession>
<evidence type="ECO:0000256" key="6">
    <source>
        <dbReference type="SAM" id="Phobius"/>
    </source>
</evidence>
<feature type="transmembrane region" description="Helical" evidence="6">
    <location>
        <begin position="713"/>
        <end position="737"/>
    </location>
</feature>
<proteinExistence type="predicted"/>
<dbReference type="Pfam" id="PF02687">
    <property type="entry name" value="FtsX"/>
    <property type="match status" value="1"/>
</dbReference>
<evidence type="ECO:0000259" key="7">
    <source>
        <dbReference type="Pfam" id="PF02687"/>
    </source>
</evidence>
<keyword evidence="5 6" id="KW-0472">Membrane</keyword>
<evidence type="ECO:0000256" key="1">
    <source>
        <dbReference type="ARBA" id="ARBA00004651"/>
    </source>
</evidence>